<sequence length="175" mass="19365">MCPFLSNTWRMCIGFTLWVIYILDVKPVPALGDHLLHTFYSHVIVLYTVIQPTVINLNISNGGIFWFLFPCSLVVINDTAAYICGRLFGKRKLLNISPKKTMEGFVGAGIVTVLIAFKNTAVYNHIQFHGMVIGIFASIVAPFGGFFSSAVKRAGKIKDFGQWIPGHGGLLDRVD</sequence>
<evidence type="ECO:0000256" key="12">
    <source>
        <dbReference type="ARBA" id="ARBA00023136"/>
    </source>
</evidence>
<evidence type="ECO:0000256" key="4">
    <source>
        <dbReference type="ARBA" id="ARBA00010185"/>
    </source>
</evidence>
<dbReference type="GO" id="GO:0016024">
    <property type="term" value="P:CDP-diacylglycerol biosynthetic process"/>
    <property type="evidence" value="ECO:0007669"/>
    <property type="project" value="UniProtKB-UniPathway"/>
</dbReference>
<feature type="non-terminal residue" evidence="17">
    <location>
        <position position="1"/>
    </location>
</feature>
<comment type="similarity">
    <text evidence="4 15">Belongs to the CDS family.</text>
</comment>
<keyword evidence="9 15" id="KW-0548">Nucleotidyltransferase</keyword>
<keyword evidence="12 16" id="KW-0472">Membrane</keyword>
<keyword evidence="8 15" id="KW-0812">Transmembrane</keyword>
<evidence type="ECO:0000256" key="14">
    <source>
        <dbReference type="ARBA" id="ARBA00023264"/>
    </source>
</evidence>
<dbReference type="InterPro" id="IPR000374">
    <property type="entry name" value="PC_trans"/>
</dbReference>
<dbReference type="GO" id="GO:0005789">
    <property type="term" value="C:endoplasmic reticulum membrane"/>
    <property type="evidence" value="ECO:0007669"/>
    <property type="project" value="TreeGrafter"/>
</dbReference>
<dbReference type="EC" id="2.7.7.41" evidence="5 15"/>
<organism evidence="17 18">
    <name type="scientific">Mucor saturninus</name>
    <dbReference type="NCBI Taxonomy" id="64648"/>
    <lineage>
        <taxon>Eukaryota</taxon>
        <taxon>Fungi</taxon>
        <taxon>Fungi incertae sedis</taxon>
        <taxon>Mucoromycota</taxon>
        <taxon>Mucoromycotina</taxon>
        <taxon>Mucoromycetes</taxon>
        <taxon>Mucorales</taxon>
        <taxon>Mucorineae</taxon>
        <taxon>Mucoraceae</taxon>
        <taxon>Mucor</taxon>
    </lineage>
</organism>
<reference evidence="17" key="1">
    <citation type="submission" date="2020-12" db="EMBL/GenBank/DDBJ databases">
        <title>Metabolic potential, ecology and presence of endohyphal bacteria is reflected in genomic diversity of Mucoromycotina.</title>
        <authorList>
            <person name="Muszewska A."/>
            <person name="Okrasinska A."/>
            <person name="Steczkiewicz K."/>
            <person name="Drgas O."/>
            <person name="Orlowska M."/>
            <person name="Perlinska-Lenart U."/>
            <person name="Aleksandrzak-Piekarczyk T."/>
            <person name="Szatraj K."/>
            <person name="Zielenkiewicz U."/>
            <person name="Pilsyk S."/>
            <person name="Malc E."/>
            <person name="Mieczkowski P."/>
            <person name="Kruszewska J.S."/>
            <person name="Biernat P."/>
            <person name="Pawlowska J."/>
        </authorList>
    </citation>
    <scope>NUCLEOTIDE SEQUENCE</scope>
    <source>
        <strain evidence="17">WA0000017839</strain>
    </source>
</reference>
<evidence type="ECO:0000256" key="1">
    <source>
        <dbReference type="ARBA" id="ARBA00004141"/>
    </source>
</evidence>
<keyword evidence="18" id="KW-1185">Reference proteome</keyword>
<keyword evidence="14" id="KW-1208">Phospholipid metabolism</keyword>
<evidence type="ECO:0000256" key="9">
    <source>
        <dbReference type="ARBA" id="ARBA00022695"/>
    </source>
</evidence>
<dbReference type="EMBL" id="JAEPRD010000002">
    <property type="protein sequence ID" value="KAG2214020.1"/>
    <property type="molecule type" value="Genomic_DNA"/>
</dbReference>
<evidence type="ECO:0000256" key="10">
    <source>
        <dbReference type="ARBA" id="ARBA00022989"/>
    </source>
</evidence>
<evidence type="ECO:0000313" key="18">
    <source>
        <dbReference type="Proteomes" id="UP000603453"/>
    </source>
</evidence>
<dbReference type="InterPro" id="IPR016720">
    <property type="entry name" value="PC_Trfase_euk"/>
</dbReference>
<keyword evidence="10 16" id="KW-1133">Transmembrane helix</keyword>
<evidence type="ECO:0000256" key="16">
    <source>
        <dbReference type="SAM" id="Phobius"/>
    </source>
</evidence>
<evidence type="ECO:0000313" key="17">
    <source>
        <dbReference type="EMBL" id="KAG2214020.1"/>
    </source>
</evidence>
<accession>A0A8H7RP37</accession>
<comment type="pathway">
    <text evidence="3">Lipid metabolism.</text>
</comment>
<comment type="caution">
    <text evidence="17">The sequence shown here is derived from an EMBL/GenBank/DDBJ whole genome shotgun (WGS) entry which is preliminary data.</text>
</comment>
<dbReference type="PANTHER" id="PTHR13773:SF31">
    <property type="entry name" value="PHOSPHATIDATE CYTIDYLYLTRANSFERASE 2"/>
    <property type="match status" value="1"/>
</dbReference>
<keyword evidence="6" id="KW-0444">Lipid biosynthesis</keyword>
<evidence type="ECO:0000256" key="3">
    <source>
        <dbReference type="ARBA" id="ARBA00005189"/>
    </source>
</evidence>
<keyword evidence="11" id="KW-0443">Lipid metabolism</keyword>
<protein>
    <recommendedName>
        <fullName evidence="5 15">Phosphatidate cytidylyltransferase</fullName>
        <ecNumber evidence="5 15">2.7.7.41</ecNumber>
    </recommendedName>
</protein>
<dbReference type="Pfam" id="PF01148">
    <property type="entry name" value="CTP_transf_1"/>
    <property type="match status" value="1"/>
</dbReference>
<feature type="transmembrane region" description="Helical" evidence="16">
    <location>
        <begin position="132"/>
        <end position="151"/>
    </location>
</feature>
<comment type="pathway">
    <text evidence="2 15">Phospholipid metabolism; CDP-diacylglycerol biosynthesis; CDP-diacylglycerol from sn-glycerol 3-phosphate: step 3/3.</text>
</comment>
<dbReference type="OrthoDB" id="10260889at2759"/>
<name>A0A8H7RP37_9FUNG</name>
<evidence type="ECO:0000256" key="11">
    <source>
        <dbReference type="ARBA" id="ARBA00023098"/>
    </source>
</evidence>
<evidence type="ECO:0000256" key="2">
    <source>
        <dbReference type="ARBA" id="ARBA00005119"/>
    </source>
</evidence>
<gene>
    <name evidence="17" type="ORF">INT47_001291</name>
</gene>
<evidence type="ECO:0000256" key="13">
    <source>
        <dbReference type="ARBA" id="ARBA00023209"/>
    </source>
</evidence>
<dbReference type="PROSITE" id="PS01315">
    <property type="entry name" value="CDS"/>
    <property type="match status" value="1"/>
</dbReference>
<evidence type="ECO:0000256" key="6">
    <source>
        <dbReference type="ARBA" id="ARBA00022516"/>
    </source>
</evidence>
<dbReference type="AlphaFoldDB" id="A0A8H7RP37"/>
<comment type="catalytic activity">
    <reaction evidence="15">
        <text>a 1,2-diacyl-sn-glycero-3-phosphate + CTP + H(+) = a CDP-1,2-diacyl-sn-glycerol + diphosphate</text>
        <dbReference type="Rhea" id="RHEA:16229"/>
        <dbReference type="ChEBI" id="CHEBI:15378"/>
        <dbReference type="ChEBI" id="CHEBI:33019"/>
        <dbReference type="ChEBI" id="CHEBI:37563"/>
        <dbReference type="ChEBI" id="CHEBI:58332"/>
        <dbReference type="ChEBI" id="CHEBI:58608"/>
        <dbReference type="EC" id="2.7.7.41"/>
    </reaction>
</comment>
<dbReference type="PANTHER" id="PTHR13773">
    <property type="entry name" value="PHOSPHATIDATE CYTIDYLYLTRANSFERASE"/>
    <property type="match status" value="1"/>
</dbReference>
<dbReference type="UniPathway" id="UPA00557">
    <property type="reaction ID" value="UER00614"/>
</dbReference>
<feature type="transmembrane region" description="Helical" evidence="16">
    <location>
        <begin position="63"/>
        <end position="84"/>
    </location>
</feature>
<dbReference type="Proteomes" id="UP000603453">
    <property type="component" value="Unassembled WGS sequence"/>
</dbReference>
<comment type="subcellular location">
    <subcellularLocation>
        <location evidence="1">Membrane</location>
        <topology evidence="1">Multi-pass membrane protein</topology>
    </subcellularLocation>
</comment>
<evidence type="ECO:0000256" key="8">
    <source>
        <dbReference type="ARBA" id="ARBA00022692"/>
    </source>
</evidence>
<feature type="transmembrane region" description="Helical" evidence="16">
    <location>
        <begin position="105"/>
        <end position="126"/>
    </location>
</feature>
<evidence type="ECO:0000256" key="7">
    <source>
        <dbReference type="ARBA" id="ARBA00022679"/>
    </source>
</evidence>
<keyword evidence="7 15" id="KW-0808">Transferase</keyword>
<evidence type="ECO:0000256" key="5">
    <source>
        <dbReference type="ARBA" id="ARBA00012487"/>
    </source>
</evidence>
<dbReference type="GO" id="GO:0004605">
    <property type="term" value="F:phosphatidate cytidylyltransferase activity"/>
    <property type="evidence" value="ECO:0007669"/>
    <property type="project" value="UniProtKB-EC"/>
</dbReference>
<keyword evidence="13" id="KW-0594">Phospholipid biosynthesis</keyword>
<evidence type="ECO:0000256" key="15">
    <source>
        <dbReference type="RuleBase" id="RU003938"/>
    </source>
</evidence>
<proteinExistence type="inferred from homology"/>